<evidence type="ECO:0000313" key="2">
    <source>
        <dbReference type="Proteomes" id="UP000801492"/>
    </source>
</evidence>
<evidence type="ECO:0000313" key="1">
    <source>
        <dbReference type="EMBL" id="KAF2887191.1"/>
    </source>
</evidence>
<proteinExistence type="predicted"/>
<name>A0A8K0G609_IGNLU</name>
<gene>
    <name evidence="1" type="ORF">ILUMI_18982</name>
</gene>
<dbReference type="EMBL" id="VTPC01084705">
    <property type="protein sequence ID" value="KAF2887191.1"/>
    <property type="molecule type" value="Genomic_DNA"/>
</dbReference>
<dbReference type="Proteomes" id="UP000801492">
    <property type="component" value="Unassembled WGS sequence"/>
</dbReference>
<comment type="caution">
    <text evidence="1">The sequence shown here is derived from an EMBL/GenBank/DDBJ whole genome shotgun (WGS) entry which is preliminary data.</text>
</comment>
<accession>A0A8K0G609</accession>
<organism evidence="1 2">
    <name type="scientific">Ignelater luminosus</name>
    <name type="common">Cucubano</name>
    <name type="synonym">Pyrophorus luminosus</name>
    <dbReference type="NCBI Taxonomy" id="2038154"/>
    <lineage>
        <taxon>Eukaryota</taxon>
        <taxon>Metazoa</taxon>
        <taxon>Ecdysozoa</taxon>
        <taxon>Arthropoda</taxon>
        <taxon>Hexapoda</taxon>
        <taxon>Insecta</taxon>
        <taxon>Pterygota</taxon>
        <taxon>Neoptera</taxon>
        <taxon>Endopterygota</taxon>
        <taxon>Coleoptera</taxon>
        <taxon>Polyphaga</taxon>
        <taxon>Elateriformia</taxon>
        <taxon>Elateroidea</taxon>
        <taxon>Elateridae</taxon>
        <taxon>Agrypninae</taxon>
        <taxon>Pyrophorini</taxon>
        <taxon>Ignelater</taxon>
    </lineage>
</organism>
<dbReference type="OrthoDB" id="6777275at2759"/>
<reference evidence="1" key="1">
    <citation type="submission" date="2019-08" db="EMBL/GenBank/DDBJ databases">
        <title>The genome of the North American firefly Photinus pyralis.</title>
        <authorList>
            <consortium name="Photinus pyralis genome working group"/>
            <person name="Fallon T.R."/>
            <person name="Sander Lower S.E."/>
            <person name="Weng J.-K."/>
        </authorList>
    </citation>
    <scope>NUCLEOTIDE SEQUENCE</scope>
    <source>
        <strain evidence="1">TRF0915ILg1</strain>
        <tissue evidence="1">Whole body</tissue>
    </source>
</reference>
<keyword evidence="2" id="KW-1185">Reference proteome</keyword>
<sequence>MSGCNTTSALFNQGKIKFLNVLKRNSNLADVIHIFQDSQAAQDNIVTAGEAFLKALYGLGKSGLMPMKTLLNPATVVLLRLISYKCKRGSLGHCGYRKARLHCSLICVDCEEACEGVDHSAALEDLDDEDLAQFSEEKAPGDEEFQEAQRISHKVVFMVSVLRYIRALLQRLGNDRLLRKRLSSNATYLLEDLPLDNSENTDVEGDAEDTFPASCSVQSSNATIATNKNNAKEVL</sequence>
<protein>
    <submittedName>
        <fullName evidence="1">Uncharacterized protein</fullName>
    </submittedName>
</protein>
<dbReference type="AlphaFoldDB" id="A0A8K0G609"/>